<dbReference type="PANTHER" id="PTHR33986">
    <property type="entry name" value="OS02G0535700 PROTEIN"/>
    <property type="match status" value="1"/>
</dbReference>
<gene>
    <name evidence="1" type="ORF">FOKN1_1282</name>
</gene>
<reference evidence="1 2" key="1">
    <citation type="submission" date="2017-05" db="EMBL/GenBank/DDBJ databases">
        <title>Thiocyanate degradation by Thiohalobacter thiocyanaticus FOKN1.</title>
        <authorList>
            <person name="Oshiki M."/>
            <person name="Fukushima T."/>
            <person name="Kawano S."/>
            <person name="Nakagawa J."/>
        </authorList>
    </citation>
    <scope>NUCLEOTIDE SEQUENCE [LARGE SCALE GENOMIC DNA]</scope>
    <source>
        <strain evidence="1 2">FOKN1</strain>
    </source>
</reference>
<dbReference type="InterPro" id="IPR009367">
    <property type="entry name" value="Elm1-like"/>
</dbReference>
<protein>
    <submittedName>
        <fullName evidence="1">Nucleoside-diphosphate-sugar epimerase</fullName>
    </submittedName>
</protein>
<evidence type="ECO:0000313" key="2">
    <source>
        <dbReference type="Proteomes" id="UP000218765"/>
    </source>
</evidence>
<organism evidence="1 2">
    <name type="scientific">Thiohalobacter thiocyanaticus</name>
    <dbReference type="NCBI Taxonomy" id="585455"/>
    <lineage>
        <taxon>Bacteria</taxon>
        <taxon>Pseudomonadati</taxon>
        <taxon>Pseudomonadota</taxon>
        <taxon>Gammaproteobacteria</taxon>
        <taxon>Thiohalobacterales</taxon>
        <taxon>Thiohalobacteraceae</taxon>
        <taxon>Thiohalobacter</taxon>
    </lineage>
</organism>
<dbReference type="EMBL" id="AP018052">
    <property type="protein sequence ID" value="BAZ93680.1"/>
    <property type="molecule type" value="Genomic_DNA"/>
</dbReference>
<proteinExistence type="predicted"/>
<dbReference type="Proteomes" id="UP000218765">
    <property type="component" value="Chromosome"/>
</dbReference>
<dbReference type="Pfam" id="PF06258">
    <property type="entry name" value="Mito_fiss_Elm1"/>
    <property type="match status" value="1"/>
</dbReference>
<name>A0A1Z4VPX1_9GAMM</name>
<dbReference type="KEGG" id="ttc:FOKN1_1282"/>
<dbReference type="PANTHER" id="PTHR33986:SF15">
    <property type="entry name" value="MITOCHONDRIAL FISSION PROTEIN ELM1"/>
    <property type="match status" value="1"/>
</dbReference>
<dbReference type="RefSeq" id="WP_197703014.1">
    <property type="nucleotide sequence ID" value="NZ_AP018052.1"/>
</dbReference>
<keyword evidence="2" id="KW-1185">Reference proteome</keyword>
<evidence type="ECO:0000313" key="1">
    <source>
        <dbReference type="EMBL" id="BAZ93680.1"/>
    </source>
</evidence>
<dbReference type="AlphaFoldDB" id="A0A1Z4VPX1"/>
<accession>A0A1Z4VPX1</accession>
<sequence>MEKTVWVLLGRKAGDNNQVLALAEALGWPYEEKRIQARGWELLPHLLLRVTLAGIDRRASSPLSPPWPDMVISAGRRNEPVARWIRRRTGGRTRLVHIGRPWAPLDCYDLIVTTPQYFLPERDNVLHNTLPLHRVRSDRVAAAARRLQPELAALPHPLTTVLIGGDSGPFVFTPDKGRRLAEGVNRLVAQTGGSVLVTDSRRTSAAAAAAFRNALKVPAATYWWDLDNSDRENPYLAYLGLGERFVVTGESMSMLAEAAAMGRPLYLFDPGDPPGTWWLRARNFRHQPLSHRLAMRLAPLRMRRDVGRIQQALVDAGRARWLEQAPELIAQGEDWYRAVEADSGAELERTAQRVRLMMGIT</sequence>